<evidence type="ECO:0000313" key="7">
    <source>
        <dbReference type="Proteomes" id="UP000502415"/>
    </source>
</evidence>
<dbReference type="GO" id="GO:0007165">
    <property type="term" value="P:signal transduction"/>
    <property type="evidence" value="ECO:0007669"/>
    <property type="project" value="UniProtKB-KW"/>
</dbReference>
<feature type="transmembrane region" description="Helical" evidence="4">
    <location>
        <begin position="78"/>
        <end position="106"/>
    </location>
</feature>
<evidence type="ECO:0000256" key="3">
    <source>
        <dbReference type="PROSITE-ProRule" id="PRU00284"/>
    </source>
</evidence>
<dbReference type="SMART" id="SM00283">
    <property type="entry name" value="MA"/>
    <property type="match status" value="1"/>
</dbReference>
<dbReference type="SUPFAM" id="SSF58104">
    <property type="entry name" value="Methyl-accepting chemotaxis protein (MCP) signaling domain"/>
    <property type="match status" value="1"/>
</dbReference>
<evidence type="ECO:0000256" key="4">
    <source>
        <dbReference type="SAM" id="Phobius"/>
    </source>
</evidence>
<feature type="transmembrane region" description="Helical" evidence="4">
    <location>
        <begin position="49"/>
        <end position="66"/>
    </location>
</feature>
<dbReference type="Gene3D" id="1.10.287.950">
    <property type="entry name" value="Methyl-accepting chemotaxis protein"/>
    <property type="match status" value="1"/>
</dbReference>
<keyword evidence="4" id="KW-0812">Transmembrane</keyword>
<protein>
    <submittedName>
        <fullName evidence="6">Chemotaxis protein</fullName>
    </submittedName>
</protein>
<feature type="transmembrane region" description="Helical" evidence="4">
    <location>
        <begin position="126"/>
        <end position="147"/>
    </location>
</feature>
<dbReference type="PROSITE" id="PS50111">
    <property type="entry name" value="CHEMOTAXIS_TRANSDUC_2"/>
    <property type="match status" value="1"/>
</dbReference>
<dbReference type="KEGG" id="mfy:HH212_00270"/>
<dbReference type="Proteomes" id="UP000502415">
    <property type="component" value="Chromosome"/>
</dbReference>
<name>A0A7Z2ZV83_9BURK</name>
<dbReference type="GO" id="GO:0004888">
    <property type="term" value="F:transmembrane signaling receptor activity"/>
    <property type="evidence" value="ECO:0007669"/>
    <property type="project" value="InterPro"/>
</dbReference>
<dbReference type="GO" id="GO:0006935">
    <property type="term" value="P:chemotaxis"/>
    <property type="evidence" value="ECO:0007669"/>
    <property type="project" value="InterPro"/>
</dbReference>
<evidence type="ECO:0000256" key="1">
    <source>
        <dbReference type="ARBA" id="ARBA00022481"/>
    </source>
</evidence>
<dbReference type="PRINTS" id="PR00260">
    <property type="entry name" value="CHEMTRNSDUCR"/>
</dbReference>
<keyword evidence="4" id="KW-1133">Transmembrane helix</keyword>
<dbReference type="InterPro" id="IPR004089">
    <property type="entry name" value="MCPsignal_dom"/>
</dbReference>
<organism evidence="6 7">
    <name type="scientific">Massilia forsythiae</name>
    <dbReference type="NCBI Taxonomy" id="2728020"/>
    <lineage>
        <taxon>Bacteria</taxon>
        <taxon>Pseudomonadati</taxon>
        <taxon>Pseudomonadota</taxon>
        <taxon>Betaproteobacteria</taxon>
        <taxon>Burkholderiales</taxon>
        <taxon>Oxalobacteraceae</taxon>
        <taxon>Telluria group</taxon>
        <taxon>Massilia</taxon>
    </lineage>
</organism>
<reference evidence="6 7" key="1">
    <citation type="submission" date="2020-04" db="EMBL/GenBank/DDBJ databases">
        <title>Genome sequencing of novel species.</title>
        <authorList>
            <person name="Heo J."/>
            <person name="Kim S.-J."/>
            <person name="Kim J.-S."/>
            <person name="Hong S.-B."/>
            <person name="Kwon S.-W."/>
        </authorList>
    </citation>
    <scope>NUCLEOTIDE SEQUENCE [LARGE SCALE GENOMIC DNA]</scope>
    <source>
        <strain evidence="6 7">GN2-R2</strain>
    </source>
</reference>
<keyword evidence="7" id="KW-1185">Reference proteome</keyword>
<keyword evidence="3" id="KW-0807">Transducer</keyword>
<evidence type="ECO:0000259" key="5">
    <source>
        <dbReference type="PROSITE" id="PS50111"/>
    </source>
</evidence>
<dbReference type="EMBL" id="CP051685">
    <property type="protein sequence ID" value="QJE03085.1"/>
    <property type="molecule type" value="Genomic_DNA"/>
</dbReference>
<evidence type="ECO:0000313" key="6">
    <source>
        <dbReference type="EMBL" id="QJE03085.1"/>
    </source>
</evidence>
<dbReference type="Pfam" id="PF00015">
    <property type="entry name" value="MCPsignal"/>
    <property type="match status" value="1"/>
</dbReference>
<keyword evidence="1" id="KW-0488">Methylation</keyword>
<dbReference type="CDD" id="cd11386">
    <property type="entry name" value="MCP_signal"/>
    <property type="match status" value="1"/>
</dbReference>
<dbReference type="InterPro" id="IPR051310">
    <property type="entry name" value="MCP_chemotaxis"/>
</dbReference>
<dbReference type="PANTHER" id="PTHR43531:SF14">
    <property type="entry name" value="METHYL-ACCEPTING CHEMOTAXIS PROTEIN I-RELATED"/>
    <property type="match status" value="1"/>
</dbReference>
<dbReference type="InterPro" id="IPR004090">
    <property type="entry name" value="Chemotax_Me-accpt_rcpt"/>
</dbReference>
<proteinExistence type="inferred from homology"/>
<keyword evidence="4" id="KW-0472">Membrane</keyword>
<dbReference type="PANTHER" id="PTHR43531">
    <property type="entry name" value="PROTEIN ICFG"/>
    <property type="match status" value="1"/>
</dbReference>
<gene>
    <name evidence="6" type="ORF">HH212_00270</name>
</gene>
<evidence type="ECO:0000256" key="2">
    <source>
        <dbReference type="ARBA" id="ARBA00029447"/>
    </source>
</evidence>
<feature type="domain" description="Methyl-accepting transducer" evidence="5">
    <location>
        <begin position="208"/>
        <end position="437"/>
    </location>
</feature>
<sequence>MIWILWGLWLVSLGLAPLYDTWQWAFMVGLPAAALPSALLLCGGAGRPARVLVGVAFMVFSALHIHQAAGRTEAHFGIFVLLAFLLCYRDLMVIGTAAAVVALHHLAFNRLQELGFPTWCLSRPGIGIVLVHAAYVVVETAVLCYLARMLARQALQAAELQVAVQAMTAQPDAIDLRPGAFPASSRSARSLDAVMRTLQRTLASVQDNVGLTEAASGRIVHDNAALARHAELQGASIRATLETMSALTANVRRNAEHAQRADGLAGAAAGVAVRGGAAVGRVVDTMQAIDASSRRIVDIIGVIDGIAFQTNLLALNAAVEAARAGEQGRGFGVVAGEVRSLAQRAAAAAAEIKALIGESVAQVTAGSSLVRDAGATMDEVVASVRRVSSVIAEISAASAEQAREVAEIGGAISAMDDATRQSSARVDDAAEAAVALQAHAAELARAVRVFLVAPAAAVTGAAGVVPVPALTDAPWLDGGVAAPGLS</sequence>
<comment type="similarity">
    <text evidence="2">Belongs to the methyl-accepting chemotaxis (MCP) protein family.</text>
</comment>
<accession>A0A7Z2ZV83</accession>
<dbReference type="AlphaFoldDB" id="A0A7Z2ZV83"/>
<dbReference type="GO" id="GO:0005886">
    <property type="term" value="C:plasma membrane"/>
    <property type="evidence" value="ECO:0007669"/>
    <property type="project" value="TreeGrafter"/>
</dbReference>